<accession>A0AAV1VHD0</accession>
<comment type="caution">
    <text evidence="1">The sequence shown here is derived from an EMBL/GenBank/DDBJ whole genome shotgun (WGS) entry which is preliminary data.</text>
</comment>
<organism evidence="1 2">
    <name type="scientific">Peronospora matthiolae</name>
    <dbReference type="NCBI Taxonomy" id="2874970"/>
    <lineage>
        <taxon>Eukaryota</taxon>
        <taxon>Sar</taxon>
        <taxon>Stramenopiles</taxon>
        <taxon>Oomycota</taxon>
        <taxon>Peronosporomycetes</taxon>
        <taxon>Peronosporales</taxon>
        <taxon>Peronosporaceae</taxon>
        <taxon>Peronospora</taxon>
    </lineage>
</organism>
<dbReference type="Proteomes" id="UP001162060">
    <property type="component" value="Unassembled WGS sequence"/>
</dbReference>
<dbReference type="EMBL" id="CAKLBY020000312">
    <property type="protein sequence ID" value="CAK7945017.1"/>
    <property type="molecule type" value="Genomic_DNA"/>
</dbReference>
<evidence type="ECO:0000313" key="2">
    <source>
        <dbReference type="Proteomes" id="UP001162060"/>
    </source>
</evidence>
<evidence type="ECO:0000313" key="1">
    <source>
        <dbReference type="EMBL" id="CAK7945017.1"/>
    </source>
</evidence>
<reference evidence="1" key="1">
    <citation type="submission" date="2024-01" db="EMBL/GenBank/DDBJ databases">
        <authorList>
            <person name="Webb A."/>
        </authorList>
    </citation>
    <scope>NUCLEOTIDE SEQUENCE</scope>
    <source>
        <strain evidence="1">Pm1</strain>
    </source>
</reference>
<sequence length="54" mass="6038">MLLISNESTRGQAVYRHSLLSHSYSGRAGRHRGTIARANGALEEKGWKTRGRQD</sequence>
<dbReference type="AlphaFoldDB" id="A0AAV1VHD0"/>
<gene>
    <name evidence="1" type="ORF">PM001_LOCUS30167</name>
</gene>
<name>A0AAV1VHD0_9STRA</name>
<protein>
    <submittedName>
        <fullName evidence="1">Uncharacterized protein</fullName>
    </submittedName>
</protein>
<proteinExistence type="predicted"/>